<feature type="transmembrane region" description="Helical" evidence="8">
    <location>
        <begin position="58"/>
        <end position="81"/>
    </location>
</feature>
<feature type="transmembrane region" description="Helical" evidence="8">
    <location>
        <begin position="124"/>
        <end position="142"/>
    </location>
</feature>
<evidence type="ECO:0000256" key="2">
    <source>
        <dbReference type="ARBA" id="ARBA00010145"/>
    </source>
</evidence>
<keyword evidence="4" id="KW-1003">Cell membrane</keyword>
<dbReference type="InterPro" id="IPR004776">
    <property type="entry name" value="Mem_transp_PIN-like"/>
</dbReference>
<dbReference type="InterPro" id="IPR038770">
    <property type="entry name" value="Na+/solute_symporter_sf"/>
</dbReference>
<dbReference type="Gene3D" id="1.20.1530.20">
    <property type="match status" value="1"/>
</dbReference>
<dbReference type="GO" id="GO:0005886">
    <property type="term" value="C:plasma membrane"/>
    <property type="evidence" value="ECO:0007669"/>
    <property type="project" value="UniProtKB-SubCell"/>
</dbReference>
<comment type="subcellular location">
    <subcellularLocation>
        <location evidence="1">Cell membrane</location>
        <topology evidence="1">Multi-pass membrane protein</topology>
    </subcellularLocation>
</comment>
<feature type="transmembrane region" description="Helical" evidence="8">
    <location>
        <begin position="275"/>
        <end position="294"/>
    </location>
</feature>
<keyword evidence="3" id="KW-0813">Transport</keyword>
<comment type="similarity">
    <text evidence="2">Belongs to the auxin efflux carrier (TC 2.A.69) family.</text>
</comment>
<accession>A0A928VLY1</accession>
<evidence type="ECO:0000256" key="1">
    <source>
        <dbReference type="ARBA" id="ARBA00004651"/>
    </source>
</evidence>
<dbReference type="Pfam" id="PF03547">
    <property type="entry name" value="Mem_trans"/>
    <property type="match status" value="2"/>
</dbReference>
<feature type="transmembrane region" description="Helical" evidence="8">
    <location>
        <begin position="93"/>
        <end position="112"/>
    </location>
</feature>
<proteinExistence type="inferred from homology"/>
<keyword evidence="7 8" id="KW-0472">Membrane</keyword>
<feature type="transmembrane region" description="Helical" evidence="8">
    <location>
        <begin position="35"/>
        <end position="52"/>
    </location>
</feature>
<dbReference type="Proteomes" id="UP000625316">
    <property type="component" value="Unassembled WGS sequence"/>
</dbReference>
<evidence type="ECO:0000313" key="9">
    <source>
        <dbReference type="EMBL" id="MBE9030143.1"/>
    </source>
</evidence>
<sequence length="296" mass="31308">MDVLITAVLPIALVALVGFCVGRTSDLDMKTLSRVVIYALLPALVFTSLASMTLSLSVALSIVATFLLHMTVLYLLVLAISRGLQLSVDAHKSLLATTLFANVGNMGLPFVLFSLGPVGLERAVVYLVCWSLMIASVFPIMLKGTGIQAGLQLTLRLPVFWAAMAGLGLQLWGGDLPQALDRGSQLLAGGAIPIALLTLGIQLSKTQFVFGRYEFFGAVLRLVVSPLLALGIGRGLGLSGLDLQVLVLQSAMPVAVNSLIWVTELGGDTVRVARTIVLSTLLSLGTLPGILWLMTR</sequence>
<organism evidence="9 10">
    <name type="scientific">Romeriopsis navalis LEGE 11480</name>
    <dbReference type="NCBI Taxonomy" id="2777977"/>
    <lineage>
        <taxon>Bacteria</taxon>
        <taxon>Bacillati</taxon>
        <taxon>Cyanobacteriota</taxon>
        <taxon>Cyanophyceae</taxon>
        <taxon>Leptolyngbyales</taxon>
        <taxon>Leptolyngbyaceae</taxon>
        <taxon>Romeriopsis</taxon>
        <taxon>Romeriopsis navalis</taxon>
    </lineage>
</organism>
<evidence type="ECO:0000256" key="3">
    <source>
        <dbReference type="ARBA" id="ARBA00022448"/>
    </source>
</evidence>
<protein>
    <submittedName>
        <fullName evidence="9">AEC family transporter</fullName>
    </submittedName>
</protein>
<dbReference type="GO" id="GO:0055085">
    <property type="term" value="P:transmembrane transport"/>
    <property type="evidence" value="ECO:0007669"/>
    <property type="project" value="InterPro"/>
</dbReference>
<dbReference type="EMBL" id="JADEXQ010000030">
    <property type="protein sequence ID" value="MBE9030143.1"/>
    <property type="molecule type" value="Genomic_DNA"/>
</dbReference>
<evidence type="ECO:0000256" key="5">
    <source>
        <dbReference type="ARBA" id="ARBA00022692"/>
    </source>
</evidence>
<feature type="transmembrane region" description="Helical" evidence="8">
    <location>
        <begin position="6"/>
        <end position="23"/>
    </location>
</feature>
<feature type="transmembrane region" description="Helical" evidence="8">
    <location>
        <begin position="215"/>
        <end position="237"/>
    </location>
</feature>
<evidence type="ECO:0000256" key="4">
    <source>
        <dbReference type="ARBA" id="ARBA00022475"/>
    </source>
</evidence>
<feature type="transmembrane region" description="Helical" evidence="8">
    <location>
        <begin position="154"/>
        <end position="173"/>
    </location>
</feature>
<evidence type="ECO:0000256" key="8">
    <source>
        <dbReference type="SAM" id="Phobius"/>
    </source>
</evidence>
<dbReference type="PANTHER" id="PTHR36838:SF1">
    <property type="entry name" value="SLR1864 PROTEIN"/>
    <property type="match status" value="1"/>
</dbReference>
<reference evidence="9" key="1">
    <citation type="submission" date="2020-10" db="EMBL/GenBank/DDBJ databases">
        <authorList>
            <person name="Castelo-Branco R."/>
            <person name="Eusebio N."/>
            <person name="Adriana R."/>
            <person name="Vieira A."/>
            <person name="Brugerolle De Fraissinette N."/>
            <person name="Rezende De Castro R."/>
            <person name="Schneider M.P."/>
            <person name="Vasconcelos V."/>
            <person name="Leao P.N."/>
        </authorList>
    </citation>
    <scope>NUCLEOTIDE SEQUENCE</scope>
    <source>
        <strain evidence="9">LEGE 11480</strain>
    </source>
</reference>
<feature type="transmembrane region" description="Helical" evidence="8">
    <location>
        <begin position="185"/>
        <end position="203"/>
    </location>
</feature>
<evidence type="ECO:0000256" key="7">
    <source>
        <dbReference type="ARBA" id="ARBA00023136"/>
    </source>
</evidence>
<comment type="caution">
    <text evidence="9">The sequence shown here is derived from an EMBL/GenBank/DDBJ whole genome shotgun (WGS) entry which is preliminary data.</text>
</comment>
<dbReference type="PANTHER" id="PTHR36838">
    <property type="entry name" value="AUXIN EFFLUX CARRIER FAMILY PROTEIN"/>
    <property type="match status" value="1"/>
</dbReference>
<gene>
    <name evidence="9" type="ORF">IQ266_10420</name>
</gene>
<keyword evidence="6 8" id="KW-1133">Transmembrane helix</keyword>
<keyword evidence="10" id="KW-1185">Reference proteome</keyword>
<keyword evidence="5 8" id="KW-0812">Transmembrane</keyword>
<dbReference type="AlphaFoldDB" id="A0A928VLY1"/>
<evidence type="ECO:0000313" key="10">
    <source>
        <dbReference type="Proteomes" id="UP000625316"/>
    </source>
</evidence>
<evidence type="ECO:0000256" key="6">
    <source>
        <dbReference type="ARBA" id="ARBA00022989"/>
    </source>
</evidence>
<name>A0A928VLY1_9CYAN</name>